<keyword evidence="3" id="KW-1185">Reference proteome</keyword>
<accession>A0A6J8BTZ9</accession>
<feature type="compositionally biased region" description="Low complexity" evidence="1">
    <location>
        <begin position="1169"/>
        <end position="1180"/>
    </location>
</feature>
<feature type="region of interest" description="Disordered" evidence="1">
    <location>
        <begin position="793"/>
        <end position="1142"/>
    </location>
</feature>
<dbReference type="Pfam" id="PF05923">
    <property type="entry name" value="APC_r"/>
    <property type="match status" value="2"/>
</dbReference>
<dbReference type="Proteomes" id="UP000507470">
    <property type="component" value="Unassembled WGS sequence"/>
</dbReference>
<feature type="compositionally biased region" description="Low complexity" evidence="1">
    <location>
        <begin position="1257"/>
        <end position="1282"/>
    </location>
</feature>
<feature type="region of interest" description="Disordered" evidence="1">
    <location>
        <begin position="191"/>
        <end position="242"/>
    </location>
</feature>
<organism evidence="2 3">
    <name type="scientific">Mytilus coruscus</name>
    <name type="common">Sea mussel</name>
    <dbReference type="NCBI Taxonomy" id="42192"/>
    <lineage>
        <taxon>Eukaryota</taxon>
        <taxon>Metazoa</taxon>
        <taxon>Spiralia</taxon>
        <taxon>Lophotrochozoa</taxon>
        <taxon>Mollusca</taxon>
        <taxon>Bivalvia</taxon>
        <taxon>Autobranchia</taxon>
        <taxon>Pteriomorphia</taxon>
        <taxon>Mytilida</taxon>
        <taxon>Mytiloidea</taxon>
        <taxon>Mytilidae</taxon>
        <taxon>Mytilinae</taxon>
        <taxon>Mytilus</taxon>
    </lineage>
</organism>
<feature type="compositionally biased region" description="Low complexity" evidence="1">
    <location>
        <begin position="207"/>
        <end position="220"/>
    </location>
</feature>
<dbReference type="EMBL" id="CACVKT020003858">
    <property type="protein sequence ID" value="CAC5386314.1"/>
    <property type="molecule type" value="Genomic_DNA"/>
</dbReference>
<feature type="compositionally biased region" description="Low complexity" evidence="1">
    <location>
        <begin position="908"/>
        <end position="918"/>
    </location>
</feature>
<gene>
    <name evidence="2" type="ORF">MCOR_21771</name>
</gene>
<feature type="compositionally biased region" description="Polar residues" evidence="1">
    <location>
        <begin position="700"/>
        <end position="713"/>
    </location>
</feature>
<feature type="compositionally biased region" description="Basic and acidic residues" evidence="1">
    <location>
        <begin position="1200"/>
        <end position="1217"/>
    </location>
</feature>
<proteinExistence type="predicted"/>
<feature type="compositionally biased region" description="Acidic residues" evidence="1">
    <location>
        <begin position="481"/>
        <end position="496"/>
    </location>
</feature>
<feature type="compositionally biased region" description="Basic and acidic residues" evidence="1">
    <location>
        <begin position="690"/>
        <end position="699"/>
    </location>
</feature>
<feature type="region of interest" description="Disordered" evidence="1">
    <location>
        <begin position="117"/>
        <end position="176"/>
    </location>
</feature>
<feature type="region of interest" description="Disordered" evidence="1">
    <location>
        <begin position="1386"/>
        <end position="1414"/>
    </location>
</feature>
<dbReference type="InterPro" id="IPR009223">
    <property type="entry name" value="APC_rpt"/>
</dbReference>
<dbReference type="OrthoDB" id="5918429at2759"/>
<feature type="compositionally biased region" description="Low complexity" evidence="1">
    <location>
        <begin position="1071"/>
        <end position="1095"/>
    </location>
</feature>
<feature type="compositionally biased region" description="Polar residues" evidence="1">
    <location>
        <begin position="674"/>
        <end position="683"/>
    </location>
</feature>
<evidence type="ECO:0000313" key="3">
    <source>
        <dbReference type="Proteomes" id="UP000507470"/>
    </source>
</evidence>
<feature type="region of interest" description="Disordered" evidence="1">
    <location>
        <begin position="599"/>
        <end position="719"/>
    </location>
</feature>
<feature type="region of interest" description="Disordered" evidence="1">
    <location>
        <begin position="1161"/>
        <end position="1329"/>
    </location>
</feature>
<name>A0A6J8BTZ9_MYTCO</name>
<feature type="compositionally biased region" description="Polar residues" evidence="1">
    <location>
        <begin position="793"/>
        <end position="862"/>
    </location>
</feature>
<feature type="compositionally biased region" description="Polar residues" evidence="1">
    <location>
        <begin position="1307"/>
        <end position="1321"/>
    </location>
</feature>
<feature type="compositionally biased region" description="Low complexity" evidence="1">
    <location>
        <begin position="117"/>
        <end position="130"/>
    </location>
</feature>
<reference evidence="2 3" key="1">
    <citation type="submission" date="2020-06" db="EMBL/GenBank/DDBJ databases">
        <authorList>
            <person name="Li R."/>
            <person name="Bekaert M."/>
        </authorList>
    </citation>
    <scope>NUCLEOTIDE SEQUENCE [LARGE SCALE GENOMIC DNA]</scope>
    <source>
        <strain evidence="3">wild</strain>
    </source>
</reference>
<sequence length="1414" mass="154927">MNTDQICTYTTEDTPNNFSSATSLSDLTIDSSDIPINFSHPVTTGSTTFKESISISRTFQNSVDDSVFIHSESADSVRVYNVEDTPQSFSCSDSLSSLGIIDDDKDSTSEKLAKLLGSSKTSKSSGSSILPDPDLQREVEGQSSDETKSSKSESVKSLETEEIKNTNFVDDDDDDDAEFSELDEALLNDCITSALPKSRPKSEMDKSQNSSRRSVPNSSSLKDISSNTRKDRHSIDSGLPFSEYHGTIETQAEVHSRMSRSCSSAEDFEYMNHGRSRHQTHESRYSSWQKTAQDKPSEFIFAKPADVKRGAWKRSRSQDNEGIKERKEFSNMELAKSGQYRGHTMHYSVEAIPTYQDNNQSIHGYHSLPRRKNVRSNEQLYDKRMNRSLEKFNQQYDNITDYGPIDHPKQASYEEVNEIAREIASHPIIGLDNFGFDSGGSNENVALDSADVTMTENMCSANVTITNEDIQSAMQFVMPEDGGEDPECSFEEEFTTENERSLLDDASRHCDGNSAQTKKSDFSGSTPTEDFSISSGPRIVKPNEKPMAPQKSVESDKSVRGRRKPLYSPRTPHQQKPTPTKQEMNAINAKQANITKAIARPNGPARSRSHPQASSTPNKAQMKPKIPKPNGTTPVSRLSVNAKSSPSRLPTATTPNRKVIVNSAEKPKPLVKQGTFTKESSFENAPIIGSHEDNRKSENVDNVDNGQPVSSGKKQNKENAVPNSWVKALNSHNFILDSTEDKTENLETNKTVVKTLKTIKSSGPSQTTKTPVKNTKNKVVNSDLKKTLSGTQLNVTKTGSGNSLNKVGTNLNKSGSGQMLNKSGSGQMLNKSGSSVNLNKSGSGNYLNRSGQNLKQTGSNPNLKKVSSKSDLKKSDSIASLKNNSRPTTPVARKNSATNPPSNKKSESQLNKSSSFSSENRRGSAAVGKKQVGSKIAGLWKKDDSFNEGMPKSNNSKLPVSTVSPSRLPRANSGSKLQPPKTDTLSAKNISIDEESENQKDEISRSSTYDKLVTVNRCSQLPCPDNESDEEVDNEVMKLSGLSLQDKDDDGLKSRSKGNNSENRKSVGRKSSQSSISPEKESTSYSKTSSSSSKDISPEKNKSVGDFDLKSLEKRIDSGTWKKKKSDLDKSSVQVPDADETSKSLEAVKLLLESSIANGSIAGSVMNESVSSQASSTMSSWRRNTEESFASVASDDEDSIWVRRDGNTSRSEPELNKHSLSPKKKSKEKKEGSKSFLPKGLKNIFSRKSSESKKSGSKSSLYSSRESIHSIHSVHSVHSVSVCEVREIEKMNKKKGKKEKDSKKRNSSVCSLDNVKTSPQSALVPPFNYKPSATVVKSDTESKVDLNKSRIDNDDVFLKPAVPAKKAAAPPSTQHATKTEMLMARRRASFLNSVKSDGSSGDEKKSKSCKVTTV</sequence>
<feature type="compositionally biased region" description="Basic and acidic residues" evidence="1">
    <location>
        <begin position="134"/>
        <end position="164"/>
    </location>
</feature>
<evidence type="ECO:0000313" key="2">
    <source>
        <dbReference type="EMBL" id="CAC5386314.1"/>
    </source>
</evidence>
<feature type="compositionally biased region" description="Polar residues" evidence="1">
    <location>
        <begin position="571"/>
        <end position="584"/>
    </location>
</feature>
<feature type="compositionally biased region" description="Polar residues" evidence="1">
    <location>
        <begin position="952"/>
        <end position="965"/>
    </location>
</feature>
<feature type="compositionally biased region" description="Polar residues" evidence="1">
    <location>
        <begin position="972"/>
        <end position="989"/>
    </location>
</feature>
<feature type="compositionally biased region" description="Polar residues" evidence="1">
    <location>
        <begin position="630"/>
        <end position="656"/>
    </location>
</feature>
<protein>
    <submittedName>
        <fullName evidence="2">APC</fullName>
    </submittedName>
</protein>
<feature type="compositionally biased region" description="Polar residues" evidence="1">
    <location>
        <begin position="513"/>
        <end position="535"/>
    </location>
</feature>
<feature type="compositionally biased region" description="Basic and acidic residues" evidence="1">
    <location>
        <begin position="1096"/>
        <end position="1117"/>
    </location>
</feature>
<evidence type="ECO:0000256" key="1">
    <source>
        <dbReference type="SAM" id="MobiDB-lite"/>
    </source>
</evidence>
<feature type="region of interest" description="Disordered" evidence="1">
    <location>
        <begin position="479"/>
        <end position="498"/>
    </location>
</feature>
<feature type="region of interest" description="Disordered" evidence="1">
    <location>
        <begin position="506"/>
        <end position="584"/>
    </location>
</feature>
<feature type="compositionally biased region" description="Polar residues" evidence="1">
    <location>
        <begin position="610"/>
        <end position="619"/>
    </location>
</feature>
<dbReference type="GO" id="GO:0016055">
    <property type="term" value="P:Wnt signaling pathway"/>
    <property type="evidence" value="ECO:0007669"/>
    <property type="project" value="InterPro"/>
</dbReference>